<protein>
    <submittedName>
        <fullName evidence="2">Uncharacterized protein</fullName>
    </submittedName>
</protein>
<keyword evidence="1" id="KW-0732">Signal</keyword>
<proteinExistence type="predicted"/>
<gene>
    <name evidence="2" type="ORF">AAT16_00065</name>
</gene>
<evidence type="ECO:0000256" key="1">
    <source>
        <dbReference type="SAM" id="SignalP"/>
    </source>
</evidence>
<evidence type="ECO:0000313" key="3">
    <source>
        <dbReference type="Proteomes" id="UP000034029"/>
    </source>
</evidence>
<name>A0ABM5T5R1_9STAP</name>
<keyword evidence="3" id="KW-1185">Reference proteome</keyword>
<sequence>MNNRFTKIVVTLATVTGISFSAGQVSADSINAAPQANGQAQGKQRLKRDWIRLRRKRTLSNLSWRQSKDLSKALL</sequence>
<dbReference type="EMBL" id="CP011366">
    <property type="protein sequence ID" value="AKG72755.1"/>
    <property type="molecule type" value="Genomic_DNA"/>
</dbReference>
<feature type="chain" id="PRO_5045786546" evidence="1">
    <location>
        <begin position="28"/>
        <end position="75"/>
    </location>
</feature>
<accession>A0ABM5T5R1</accession>
<dbReference type="Proteomes" id="UP000034029">
    <property type="component" value="Chromosome"/>
</dbReference>
<reference evidence="2 3" key="1">
    <citation type="journal article" date="2015" name="Int. J. Syst. Evol. Microbiol.">
        <title>Complete genome sequence of Salinicoccus halodurans H3B36, isolated from the Qaidam Basin in China.</title>
        <authorList>
            <person name="Jiang K."/>
            <person name="Xue Y."/>
            <person name="Ma Y."/>
        </authorList>
    </citation>
    <scope>NUCLEOTIDE SEQUENCE [LARGE SCALE GENOMIC DNA]</scope>
    <source>
        <strain evidence="2 3">H3B36</strain>
    </source>
</reference>
<organism evidence="2 3">
    <name type="scientific">Salinicoccus halodurans</name>
    <dbReference type="NCBI Taxonomy" id="407035"/>
    <lineage>
        <taxon>Bacteria</taxon>
        <taxon>Bacillati</taxon>
        <taxon>Bacillota</taxon>
        <taxon>Bacilli</taxon>
        <taxon>Bacillales</taxon>
        <taxon>Staphylococcaceae</taxon>
        <taxon>Salinicoccus</taxon>
    </lineage>
</organism>
<evidence type="ECO:0000313" key="2">
    <source>
        <dbReference type="EMBL" id="AKG72755.1"/>
    </source>
</evidence>
<feature type="signal peptide" evidence="1">
    <location>
        <begin position="1"/>
        <end position="27"/>
    </location>
</feature>
<dbReference type="RefSeq" id="WP_046788953.1">
    <property type="nucleotide sequence ID" value="NZ_CP011366.1"/>
</dbReference>
<reference evidence="3" key="2">
    <citation type="submission" date="2015-04" db="EMBL/GenBank/DDBJ databases">
        <title>Complete genome sequence of Salinicoccus halodurans strain H3B36, isolated from the Qaidam basin of China.</title>
        <authorList>
            <person name="Ma Y."/>
            <person name="Jiang K."/>
            <person name="Xue Y."/>
        </authorList>
    </citation>
    <scope>NUCLEOTIDE SEQUENCE [LARGE SCALE GENOMIC DNA]</scope>
    <source>
        <strain evidence="3">H3B36</strain>
    </source>
</reference>